<dbReference type="AlphaFoldDB" id="A0A2S7U6K6"/>
<dbReference type="OrthoDB" id="9792847at2"/>
<keyword evidence="1" id="KW-1133">Transmembrane helix</keyword>
<dbReference type="PANTHER" id="PTHR35337:SF1">
    <property type="entry name" value="SLR1478 PROTEIN"/>
    <property type="match status" value="1"/>
</dbReference>
<evidence type="ECO:0000256" key="1">
    <source>
        <dbReference type="SAM" id="Phobius"/>
    </source>
</evidence>
<gene>
    <name evidence="2" type="ORF">BSZ32_18020</name>
</gene>
<protein>
    <recommendedName>
        <fullName evidence="4">Stage II sporulation protein M</fullName>
    </recommendedName>
</protein>
<feature type="transmembrane region" description="Helical" evidence="1">
    <location>
        <begin position="299"/>
        <end position="317"/>
    </location>
</feature>
<reference evidence="2 3" key="1">
    <citation type="submission" date="2016-12" db="EMBL/GenBank/DDBJ databases">
        <title>Study of bacterial adaptation to deep sea.</title>
        <authorList>
            <person name="Song J."/>
            <person name="Yoshizawa S."/>
            <person name="Kogure K."/>
        </authorList>
    </citation>
    <scope>NUCLEOTIDE SEQUENCE [LARGE SCALE GENOMIC DNA]</scope>
    <source>
        <strain evidence="2 3">SAORIC-165</strain>
    </source>
</reference>
<sequence length="325" mass="36146">MNANQFKAKNAEKWQRYDASMQSLEKGKADYQTDVAEIPKMVRERCVELAMARHRMYGETMCEYLNQQVIRGHKMVARSSSSFLETMVHFLAVGFPQAIRREWKLFVLCWVFFLIPAIGMWVSIYYDLDWVRSILGSDGMAGMDEMYGKGDDNVVENFRGEAGADFMMFSHYIHNNIGIDFQIIAGGALAGVGSLFILLMNGLGIGGSMAYVIEYGDPVKFFTFVSGHASYELTGMVVAGMAGMRIGLGILNPGRMTRSRALLESGKRGLPLIFGAFFLTFIAACVEGFWSAHDFAPNLKYGVGFAGWIAIAGYFIFAGRGQREA</sequence>
<organism evidence="2 3">
    <name type="scientific">Rubritalea profundi</name>
    <dbReference type="NCBI Taxonomy" id="1658618"/>
    <lineage>
        <taxon>Bacteria</taxon>
        <taxon>Pseudomonadati</taxon>
        <taxon>Verrucomicrobiota</taxon>
        <taxon>Verrucomicrobiia</taxon>
        <taxon>Verrucomicrobiales</taxon>
        <taxon>Rubritaleaceae</taxon>
        <taxon>Rubritalea</taxon>
    </lineage>
</organism>
<feature type="transmembrane region" description="Helical" evidence="1">
    <location>
        <begin position="183"/>
        <end position="213"/>
    </location>
</feature>
<dbReference type="EMBL" id="MQWA01000001">
    <property type="protein sequence ID" value="PQJ30180.1"/>
    <property type="molecule type" value="Genomic_DNA"/>
</dbReference>
<feature type="transmembrane region" description="Helical" evidence="1">
    <location>
        <begin position="105"/>
        <end position="126"/>
    </location>
</feature>
<evidence type="ECO:0000313" key="3">
    <source>
        <dbReference type="Proteomes" id="UP000239907"/>
    </source>
</evidence>
<comment type="caution">
    <text evidence="2">The sequence shown here is derived from an EMBL/GenBank/DDBJ whole genome shotgun (WGS) entry which is preliminary data.</text>
</comment>
<dbReference type="PANTHER" id="PTHR35337">
    <property type="entry name" value="SLR1478 PROTEIN"/>
    <property type="match status" value="1"/>
</dbReference>
<dbReference type="InterPro" id="IPR002798">
    <property type="entry name" value="SpoIIM-like"/>
</dbReference>
<keyword evidence="1" id="KW-0812">Transmembrane</keyword>
<accession>A0A2S7U6K6</accession>
<dbReference type="RefSeq" id="WP_105044705.1">
    <property type="nucleotide sequence ID" value="NZ_MQWA01000001.1"/>
</dbReference>
<keyword evidence="3" id="KW-1185">Reference proteome</keyword>
<dbReference type="Pfam" id="PF01944">
    <property type="entry name" value="SpoIIM"/>
    <property type="match status" value="1"/>
</dbReference>
<keyword evidence="1" id="KW-0472">Membrane</keyword>
<name>A0A2S7U6K6_9BACT</name>
<feature type="transmembrane region" description="Helical" evidence="1">
    <location>
        <begin position="272"/>
        <end position="293"/>
    </location>
</feature>
<dbReference type="Proteomes" id="UP000239907">
    <property type="component" value="Unassembled WGS sequence"/>
</dbReference>
<evidence type="ECO:0000313" key="2">
    <source>
        <dbReference type="EMBL" id="PQJ30180.1"/>
    </source>
</evidence>
<evidence type="ECO:0008006" key="4">
    <source>
        <dbReference type="Google" id="ProtNLM"/>
    </source>
</evidence>
<proteinExistence type="predicted"/>